<dbReference type="HOGENOM" id="CLU_018019_0_0_1"/>
<dbReference type="GO" id="GO:0016324">
    <property type="term" value="C:apical plasma membrane"/>
    <property type="evidence" value="ECO:0007669"/>
    <property type="project" value="EnsemblMetazoa"/>
</dbReference>
<feature type="compositionally biased region" description="Polar residues" evidence="4">
    <location>
        <begin position="764"/>
        <end position="782"/>
    </location>
</feature>
<feature type="compositionally biased region" description="Low complexity" evidence="4">
    <location>
        <begin position="325"/>
        <end position="337"/>
    </location>
</feature>
<evidence type="ECO:0000256" key="3">
    <source>
        <dbReference type="ARBA" id="ARBA00022737"/>
    </source>
</evidence>
<dbReference type="InterPro" id="IPR036034">
    <property type="entry name" value="PDZ_sf"/>
</dbReference>
<feature type="region of interest" description="Disordered" evidence="4">
    <location>
        <begin position="704"/>
        <end position="788"/>
    </location>
</feature>
<dbReference type="InParanoid" id="G0NMM6"/>
<dbReference type="Proteomes" id="UP000008068">
    <property type="component" value="Unassembled WGS sequence"/>
</dbReference>
<dbReference type="GO" id="GO:0043495">
    <property type="term" value="F:protein-membrane adaptor activity"/>
    <property type="evidence" value="ECO:0007669"/>
    <property type="project" value="EnsemblMetazoa"/>
</dbReference>
<dbReference type="Gene3D" id="2.30.42.10">
    <property type="match status" value="2"/>
</dbReference>
<evidence type="ECO:0000259" key="5">
    <source>
        <dbReference type="PROSITE" id="PS50106"/>
    </source>
</evidence>
<proteinExistence type="predicted"/>
<reference evidence="7" key="1">
    <citation type="submission" date="2011-07" db="EMBL/GenBank/DDBJ databases">
        <authorList>
            <consortium name="Caenorhabditis brenneri Sequencing and Analysis Consortium"/>
            <person name="Wilson R.K."/>
        </authorList>
    </citation>
    <scope>NUCLEOTIDE SEQUENCE [LARGE SCALE GENOMIC DNA]</scope>
    <source>
        <strain evidence="7">PB2801</strain>
    </source>
</reference>
<dbReference type="InterPro" id="IPR001478">
    <property type="entry name" value="PDZ"/>
</dbReference>
<sequence>MVNIPSDAVPPRLCVIEKLNGETEYGYNLHAEKGRGQFVGIVDPNSPAERGGLITGDRIYAVNGHSIIGENHKKVVERIKSNPNRCEMLVISEEGAKWYQDHNIQITLDLPNIERVSQNPRRPSNNSPPPSSWYAPTYTSQVSPPLIVYIPTFPFGILNFIRCVKMDSNRNPPPPKPITWLTYLYTSIVYYFWLIYAHLPRITDDKSTGDADTQTSLKTHRLDEETQTARQVAGPLSAPKDSSLSPSPPTSFDRRKSSCNNCLTPHSKKNKTSCSYVSNLSTSTTSSQSSSRQSSIRKKKHSYSSSTSSTSSSSTILHRSPPSPTSSISSESTIVPSSSPNKIIALVPSGSHVLVRVPKLDSKTESIRIKRTRMSDWLDAEQRDVMRQFDEVIEEAEDQKTSGGDRRGILKIQSSGVVERRNGYGYSGSVRSIESSSSRSKNGHKLNLILKDQSEFSLVFQDIFSKETPVFVPPPPPPTDAMPYLPRLAELKKTSPSQEFGFNLHAERNKGHFIGTVDQGGIGQAAGLVIGQRIVGVNGELIYPTTGHKEVVSLIKKDNMKTTLLVASEEVDKWHHDHNVKYSWDNVERVTPLAPPAINVETYHHEVEEAPPLPKANGYDVPPLNPHSIQVNEEREISKMTTTTKTETISTNSASYQYKESTTAYDAYAAPPAGDSGDLMDQVFGKVNLPTVGTGAQVTIHSHTEELPEDASSVSSLSSSHRESAVDVPVSHQYVPSYATQSHQQHEQHSQTHHHHHHHQHQQPSPMSNGSSHGYAASSTSGYDDDDIYHLSASEARERLRMKNRKHHMHEMSLNEKYQLVSNM</sequence>
<keyword evidence="3" id="KW-0677">Repeat</keyword>
<dbReference type="CDD" id="cd06768">
    <property type="entry name" value="PDZ_NHERF-like"/>
    <property type="match status" value="2"/>
</dbReference>
<dbReference type="AlphaFoldDB" id="G0NMM6"/>
<dbReference type="PANTHER" id="PTHR14191">
    <property type="entry name" value="PDZ DOMAIN CONTAINING PROTEIN"/>
    <property type="match status" value="1"/>
</dbReference>
<dbReference type="SUPFAM" id="SSF50156">
    <property type="entry name" value="PDZ domain-like"/>
    <property type="match status" value="2"/>
</dbReference>
<keyword evidence="7" id="KW-1185">Reference proteome</keyword>
<dbReference type="eggNOG" id="KOG3528">
    <property type="taxonomic scope" value="Eukaryota"/>
</dbReference>
<dbReference type="PROSITE" id="PS50106">
    <property type="entry name" value="PDZ"/>
    <property type="match status" value="2"/>
</dbReference>
<dbReference type="InterPro" id="IPR051067">
    <property type="entry name" value="NHER"/>
</dbReference>
<feature type="domain" description="PDZ" evidence="5">
    <location>
        <begin position="488"/>
        <end position="570"/>
    </location>
</feature>
<dbReference type="GO" id="GO:0072659">
    <property type="term" value="P:protein localization to plasma membrane"/>
    <property type="evidence" value="ECO:0007669"/>
    <property type="project" value="TreeGrafter"/>
</dbReference>
<evidence type="ECO:0000313" key="6">
    <source>
        <dbReference type="EMBL" id="EGT34238.1"/>
    </source>
</evidence>
<dbReference type="STRING" id="135651.G0NMM6"/>
<evidence type="ECO:0000256" key="1">
    <source>
        <dbReference type="ARBA" id="ARBA00004236"/>
    </source>
</evidence>
<dbReference type="PANTHER" id="PTHR14191:SF3">
    <property type="entry name" value="NA(+)_H(+) EXCHANGE REGULATORY COFACTOR-LIKE PROTEIN NRFL-1"/>
    <property type="match status" value="1"/>
</dbReference>
<feature type="compositionally biased region" description="Low complexity" evidence="4">
    <location>
        <begin position="281"/>
        <end position="294"/>
    </location>
</feature>
<evidence type="ECO:0000256" key="4">
    <source>
        <dbReference type="SAM" id="MobiDB-lite"/>
    </source>
</evidence>
<protein>
    <recommendedName>
        <fullName evidence="5">PDZ domain-containing protein</fullName>
    </recommendedName>
</protein>
<evidence type="ECO:0000256" key="2">
    <source>
        <dbReference type="ARBA" id="ARBA00022475"/>
    </source>
</evidence>
<dbReference type="OrthoDB" id="10007415at2759"/>
<organism evidence="7">
    <name type="scientific">Caenorhabditis brenneri</name>
    <name type="common">Nematode worm</name>
    <dbReference type="NCBI Taxonomy" id="135651"/>
    <lineage>
        <taxon>Eukaryota</taxon>
        <taxon>Metazoa</taxon>
        <taxon>Ecdysozoa</taxon>
        <taxon>Nematoda</taxon>
        <taxon>Chromadorea</taxon>
        <taxon>Rhabditida</taxon>
        <taxon>Rhabditina</taxon>
        <taxon>Rhabditomorpha</taxon>
        <taxon>Rhabditoidea</taxon>
        <taxon>Rhabditidae</taxon>
        <taxon>Peloderinae</taxon>
        <taxon>Caenorhabditis</taxon>
    </lineage>
</organism>
<dbReference type="SMART" id="SM00228">
    <property type="entry name" value="PDZ"/>
    <property type="match status" value="2"/>
</dbReference>
<name>G0NMM6_CAEBE</name>
<feature type="domain" description="PDZ" evidence="5">
    <location>
        <begin position="12"/>
        <end position="94"/>
    </location>
</feature>
<keyword evidence="2" id="KW-1003">Cell membrane</keyword>
<feature type="compositionally biased region" description="Basic residues" evidence="4">
    <location>
        <begin position="751"/>
        <end position="761"/>
    </location>
</feature>
<keyword evidence="2" id="KW-0472">Membrane</keyword>
<comment type="subcellular location">
    <subcellularLocation>
        <location evidence="1">Cell membrane</location>
    </subcellularLocation>
</comment>
<dbReference type="FunCoup" id="G0NMM6">
    <property type="interactions" value="208"/>
</dbReference>
<gene>
    <name evidence="6" type="ORF">CAEBREN_15875</name>
</gene>
<dbReference type="InterPro" id="IPR041489">
    <property type="entry name" value="PDZ_6"/>
</dbReference>
<feature type="region of interest" description="Disordered" evidence="4">
    <location>
        <begin position="204"/>
        <end position="337"/>
    </location>
</feature>
<dbReference type="Pfam" id="PF17820">
    <property type="entry name" value="PDZ_6"/>
    <property type="match status" value="1"/>
</dbReference>
<dbReference type="Pfam" id="PF00595">
    <property type="entry name" value="PDZ"/>
    <property type="match status" value="1"/>
</dbReference>
<feature type="compositionally biased region" description="Low complexity" evidence="4">
    <location>
        <begin position="303"/>
        <end position="315"/>
    </location>
</feature>
<accession>G0NMM6</accession>
<dbReference type="EMBL" id="GL379911">
    <property type="protein sequence ID" value="EGT34238.1"/>
    <property type="molecule type" value="Genomic_DNA"/>
</dbReference>
<evidence type="ECO:0000313" key="7">
    <source>
        <dbReference type="Proteomes" id="UP000008068"/>
    </source>
</evidence>